<accession>A0ABY0IDP7</accession>
<sequence length="129" mass="14932">MLLLFSGNLDSFKDLFQDHGLEKLFSWGYRFILGMFVFLYFENRIRKGTIVVDNINSQVEVTSAYQLGVVELSEIYDLEKIYTQLDPIWGYYVFSQSGKKTLKLKINKVFLNGKVCAVADLISCLRKHS</sequence>
<keyword evidence="1" id="KW-1133">Transmembrane helix</keyword>
<evidence type="ECO:0000256" key="1">
    <source>
        <dbReference type="SAM" id="Phobius"/>
    </source>
</evidence>
<keyword evidence="3" id="KW-1185">Reference proteome</keyword>
<proteinExistence type="predicted"/>
<dbReference type="Proteomes" id="UP000443582">
    <property type="component" value="Unassembled WGS sequence"/>
</dbReference>
<comment type="caution">
    <text evidence="2">The sequence shown here is derived from an EMBL/GenBank/DDBJ whole genome shotgun (WGS) entry which is preliminary data.</text>
</comment>
<feature type="transmembrane region" description="Helical" evidence="1">
    <location>
        <begin position="24"/>
        <end position="41"/>
    </location>
</feature>
<evidence type="ECO:0008006" key="4">
    <source>
        <dbReference type="Google" id="ProtNLM"/>
    </source>
</evidence>
<name>A0ABY0IDP7_9BACT</name>
<evidence type="ECO:0000313" key="2">
    <source>
        <dbReference type="EMBL" id="RZF20644.1"/>
    </source>
</evidence>
<keyword evidence="1" id="KW-0812">Transmembrane</keyword>
<reference evidence="3" key="1">
    <citation type="journal article" date="2019" name="Int. J. Syst. Evol. Microbiol.">
        <title>Halobacteriovorax valvorus sp. nov., a novel prokaryotic predator isolated from coastal seawater of China.</title>
        <authorList>
            <person name="Chen M.-X."/>
        </authorList>
    </citation>
    <scope>NUCLEOTIDE SEQUENCE [LARGE SCALE GENOMIC DNA]</scope>
    <source>
        <strain evidence="3">BL9</strain>
    </source>
</reference>
<dbReference type="EMBL" id="QDKL01000003">
    <property type="protein sequence ID" value="RZF20644.1"/>
    <property type="molecule type" value="Genomic_DNA"/>
</dbReference>
<dbReference type="RefSeq" id="WP_133296958.1">
    <property type="nucleotide sequence ID" value="NZ_QDKL01000003.1"/>
</dbReference>
<gene>
    <name evidence="2" type="ORF">DAY19_11710</name>
</gene>
<organism evidence="2 3">
    <name type="scientific">Halobacteriovorax vibrionivorans</name>
    <dbReference type="NCBI Taxonomy" id="2152716"/>
    <lineage>
        <taxon>Bacteria</taxon>
        <taxon>Pseudomonadati</taxon>
        <taxon>Bdellovibrionota</taxon>
        <taxon>Bacteriovoracia</taxon>
        <taxon>Bacteriovoracales</taxon>
        <taxon>Halobacteriovoraceae</taxon>
        <taxon>Halobacteriovorax</taxon>
    </lineage>
</organism>
<evidence type="ECO:0000313" key="3">
    <source>
        <dbReference type="Proteomes" id="UP000443582"/>
    </source>
</evidence>
<protein>
    <recommendedName>
        <fullName evidence="4">YokE-like PH domain-containing protein</fullName>
    </recommendedName>
</protein>
<keyword evidence="1" id="KW-0472">Membrane</keyword>